<dbReference type="EMBL" id="CASHTH010001540">
    <property type="protein sequence ID" value="CAI8016571.1"/>
    <property type="molecule type" value="Genomic_DNA"/>
</dbReference>
<keyword evidence="3" id="KW-1185">Reference proteome</keyword>
<feature type="non-terminal residue" evidence="2">
    <location>
        <position position="1"/>
    </location>
</feature>
<name>A0AA35WGL7_GEOBA</name>
<dbReference type="Proteomes" id="UP001174909">
    <property type="component" value="Unassembled WGS sequence"/>
</dbReference>
<protein>
    <submittedName>
        <fullName evidence="2">Tudor and KH domain-containing protein homolog</fullName>
    </submittedName>
</protein>
<dbReference type="InterPro" id="IPR002999">
    <property type="entry name" value="Tudor"/>
</dbReference>
<dbReference type="PANTHER" id="PTHR22948">
    <property type="entry name" value="TUDOR DOMAIN CONTAINING PROTEIN"/>
    <property type="match status" value="1"/>
</dbReference>
<accession>A0AA35WGL7</accession>
<evidence type="ECO:0000313" key="2">
    <source>
        <dbReference type="EMBL" id="CAI8016571.1"/>
    </source>
</evidence>
<sequence>MFAQLPLGSYAVLDNQCSAFKLDNLLKDMNAYYGTKVFEEDCHFVSDGEVVAAYKDNYWFRAKIIKCSKENVMVFTVDFGDIFLVHSSDIRIIQEEFLILPFQAIECFIQETLSNVDSK</sequence>
<evidence type="ECO:0000313" key="3">
    <source>
        <dbReference type="Proteomes" id="UP001174909"/>
    </source>
</evidence>
<evidence type="ECO:0000259" key="1">
    <source>
        <dbReference type="PROSITE" id="PS50304"/>
    </source>
</evidence>
<gene>
    <name evidence="2" type="ORF">GBAR_LOCUS10160</name>
</gene>
<proteinExistence type="predicted"/>
<comment type="caution">
    <text evidence="2">The sequence shown here is derived from an EMBL/GenBank/DDBJ whole genome shotgun (WGS) entry which is preliminary data.</text>
</comment>
<reference evidence="2" key="1">
    <citation type="submission" date="2023-03" db="EMBL/GenBank/DDBJ databases">
        <authorList>
            <person name="Steffen K."/>
            <person name="Cardenas P."/>
        </authorList>
    </citation>
    <scope>NUCLEOTIDE SEQUENCE</scope>
</reference>
<dbReference type="Gene3D" id="2.40.50.90">
    <property type="match status" value="1"/>
</dbReference>
<dbReference type="Pfam" id="PF00567">
    <property type="entry name" value="TUDOR"/>
    <property type="match status" value="1"/>
</dbReference>
<dbReference type="SUPFAM" id="SSF63748">
    <property type="entry name" value="Tudor/PWWP/MBT"/>
    <property type="match status" value="1"/>
</dbReference>
<dbReference type="InterPro" id="IPR035437">
    <property type="entry name" value="SNase_OB-fold_sf"/>
</dbReference>
<feature type="domain" description="Tudor" evidence="1">
    <location>
        <begin position="42"/>
        <end position="100"/>
    </location>
</feature>
<dbReference type="PANTHER" id="PTHR22948:SF29">
    <property type="entry name" value="FI02030P-RELATED"/>
    <property type="match status" value="1"/>
</dbReference>
<dbReference type="SMART" id="SM00333">
    <property type="entry name" value="TUDOR"/>
    <property type="match status" value="1"/>
</dbReference>
<dbReference type="PROSITE" id="PS50304">
    <property type="entry name" value="TUDOR"/>
    <property type="match status" value="1"/>
</dbReference>
<dbReference type="AlphaFoldDB" id="A0AA35WGL7"/>
<dbReference type="InterPro" id="IPR050621">
    <property type="entry name" value="Tudor_domain_containing"/>
</dbReference>
<dbReference type="Gene3D" id="2.30.30.140">
    <property type="match status" value="1"/>
</dbReference>
<organism evidence="2 3">
    <name type="scientific">Geodia barretti</name>
    <name type="common">Barrett's horny sponge</name>
    <dbReference type="NCBI Taxonomy" id="519541"/>
    <lineage>
        <taxon>Eukaryota</taxon>
        <taxon>Metazoa</taxon>
        <taxon>Porifera</taxon>
        <taxon>Demospongiae</taxon>
        <taxon>Heteroscleromorpha</taxon>
        <taxon>Tetractinellida</taxon>
        <taxon>Astrophorina</taxon>
        <taxon>Geodiidae</taxon>
        <taxon>Geodia</taxon>
    </lineage>
</organism>